<evidence type="ECO:0000256" key="2">
    <source>
        <dbReference type="ARBA" id="ARBA00022692"/>
    </source>
</evidence>
<keyword evidence="3 6" id="KW-1043">Host membrane</keyword>
<evidence type="ECO:0000256" key="7">
    <source>
        <dbReference type="SAM" id="Phobius"/>
    </source>
</evidence>
<evidence type="ECO:0000256" key="5">
    <source>
        <dbReference type="ARBA" id="ARBA00023136"/>
    </source>
</evidence>
<dbReference type="InterPro" id="IPR046445">
    <property type="entry name" value="a/bCoV_VIROPORIN_3A-like_TM"/>
</dbReference>
<feature type="domain" description="CoV 3a-like viroporin TM" evidence="8">
    <location>
        <begin position="34"/>
        <end position="124"/>
    </location>
</feature>
<name>A0A1L2KGF2_CVH22</name>
<keyword evidence="4 6" id="KW-1133">Transmembrane helix</keyword>
<dbReference type="PROSITE" id="PS51966">
    <property type="entry name" value="COV_VIROPORIN_3A_TM"/>
    <property type="match status" value="1"/>
</dbReference>
<feature type="domain" description="CoV 3a-like viroporin CD" evidence="9">
    <location>
        <begin position="128"/>
        <end position="206"/>
    </location>
</feature>
<sequence length="227" mass="26049">MALGLFTLQLESAVNQSLMKAKVSAEVSRQVIQDVKDGTVTFNLLAYTLMSLFVVYFALFKARSHRGRAALIVFKILILFVYVPLLYWSQAYIDATLIAVILLGRFFHTAWYCWLYKTWDFIVFNVTTLCYVQGKCWFLENKALKPFVCFYGGDQFLYIGDRIVSYVSTNDLYVALRGRIDKDLSLSRKVELYNGECVYLFCEHPAVGIVNTDFKLEVYEDVSEASG</sequence>
<proteinExistence type="predicted"/>
<dbReference type="InterPro" id="IPR004293">
    <property type="entry name" value="Coronavirus_Orf3a/b"/>
</dbReference>
<dbReference type="InterPro" id="IPR046446">
    <property type="entry name" value="a/bCoV_VIROPORIN_3A-like_CD"/>
</dbReference>
<evidence type="ECO:0000256" key="1">
    <source>
        <dbReference type="ARBA" id="ARBA00004301"/>
    </source>
</evidence>
<evidence type="ECO:0000256" key="3">
    <source>
        <dbReference type="ARBA" id="ARBA00022870"/>
    </source>
</evidence>
<evidence type="ECO:0000313" key="10">
    <source>
        <dbReference type="EMBL" id="APD51508.1"/>
    </source>
</evidence>
<dbReference type="Pfam" id="PF03053">
    <property type="entry name" value="Corona_NS3b"/>
    <property type="match status" value="1"/>
</dbReference>
<evidence type="ECO:0000259" key="9">
    <source>
        <dbReference type="PROSITE" id="PS51967"/>
    </source>
</evidence>
<gene>
    <name evidence="10" type="primary">ORF4</name>
</gene>
<reference evidence="10" key="1">
    <citation type="submission" date="2016-11" db="EMBL/GenBank/DDBJ databases">
        <title>Surveillance of bat coronaviruses in Kenya identifies relatives of human coronaviruses NL63 and 229E and their recombination history.</title>
        <authorList>
            <person name="Tao Y."/>
            <person name="Shi M."/>
            <person name="Chommanard C."/>
            <person name="Queen K."/>
            <person name="Zhang J."/>
            <person name="Markotter W."/>
            <person name="Kuzmin I.V."/>
            <person name="Holmes E.C."/>
            <person name="Tong S."/>
        </authorList>
    </citation>
    <scope>NUCLEOTIDE SEQUENCE</scope>
    <source>
        <strain evidence="10">BtKY229E-8</strain>
    </source>
</reference>
<comment type="subcellular location">
    <subcellularLocation>
        <location evidence="1">Host membrane</location>
        <topology evidence="1">Multi-pass membrane protein</topology>
    </subcellularLocation>
</comment>
<dbReference type="GO" id="GO:0033644">
    <property type="term" value="C:host cell membrane"/>
    <property type="evidence" value="ECO:0007669"/>
    <property type="project" value="UniProtKB-SubCell"/>
</dbReference>
<protein>
    <submittedName>
        <fullName evidence="10">ORF3 protein</fullName>
    </submittedName>
</protein>
<dbReference type="PROSITE" id="PS51967">
    <property type="entry name" value="COV_VIROPORIN_3A_CD"/>
    <property type="match status" value="1"/>
</dbReference>
<feature type="transmembrane region" description="Helical" evidence="7">
    <location>
        <begin position="95"/>
        <end position="115"/>
    </location>
</feature>
<evidence type="ECO:0000259" key="8">
    <source>
        <dbReference type="PROSITE" id="PS51966"/>
    </source>
</evidence>
<evidence type="ECO:0000256" key="4">
    <source>
        <dbReference type="ARBA" id="ARBA00022989"/>
    </source>
</evidence>
<feature type="transmembrane region" description="Helical" evidence="7">
    <location>
        <begin position="71"/>
        <end position="89"/>
    </location>
</feature>
<dbReference type="GO" id="GO:0016020">
    <property type="term" value="C:membrane"/>
    <property type="evidence" value="ECO:0007669"/>
    <property type="project" value="UniProtKB-UniRule"/>
</dbReference>
<organism evidence="10">
    <name type="scientific">229E-related bat coronavirus</name>
    <dbReference type="NCBI Taxonomy" id="1739614"/>
    <lineage>
        <taxon>Viruses</taxon>
        <taxon>Riboviria</taxon>
        <taxon>Orthornavirae</taxon>
        <taxon>Pisuviricota</taxon>
        <taxon>Pisoniviricetes</taxon>
        <taxon>Nidovirales</taxon>
        <taxon>Cornidovirineae</taxon>
        <taxon>Coronaviridae</taxon>
        <taxon>Orthocoronavirinae</taxon>
        <taxon>Alphacoronavirus</taxon>
        <taxon>Duvinacovirus</taxon>
        <taxon>Alphacoronavirus chicagoense</taxon>
        <taxon>Human coronavirus 229E</taxon>
    </lineage>
</organism>
<keyword evidence="5 6" id="KW-0472">Membrane</keyword>
<evidence type="ECO:0000256" key="6">
    <source>
        <dbReference type="PROSITE-ProRule" id="PRU01311"/>
    </source>
</evidence>
<feature type="transmembrane region" description="Helical" evidence="7">
    <location>
        <begin position="39"/>
        <end position="59"/>
    </location>
</feature>
<accession>A0A1L2KGF2</accession>
<dbReference type="EMBL" id="KY073748">
    <property type="protein sequence ID" value="APD51508.1"/>
    <property type="molecule type" value="Genomic_RNA"/>
</dbReference>
<keyword evidence="2 6" id="KW-0812">Transmembrane</keyword>